<accession>A0A1R3G2C4</accession>
<gene>
    <name evidence="2" type="ORF">CCACVL1_29300</name>
</gene>
<feature type="region of interest" description="Disordered" evidence="1">
    <location>
        <begin position="1"/>
        <end position="21"/>
    </location>
</feature>
<reference evidence="2 3" key="1">
    <citation type="submission" date="2013-09" db="EMBL/GenBank/DDBJ databases">
        <title>Corchorus capsularis genome sequencing.</title>
        <authorList>
            <person name="Alam M."/>
            <person name="Haque M.S."/>
            <person name="Islam M.S."/>
            <person name="Emdad E.M."/>
            <person name="Islam M.M."/>
            <person name="Ahmed B."/>
            <person name="Halim A."/>
            <person name="Hossen Q.M.M."/>
            <person name="Hossain M.Z."/>
            <person name="Ahmed R."/>
            <person name="Khan M.M."/>
            <person name="Islam R."/>
            <person name="Rashid M.M."/>
            <person name="Khan S.A."/>
            <person name="Rahman M.S."/>
            <person name="Alam M."/>
        </authorList>
    </citation>
    <scope>NUCLEOTIDE SEQUENCE [LARGE SCALE GENOMIC DNA]</scope>
    <source>
        <strain evidence="3">cv. CVL-1</strain>
        <tissue evidence="2">Whole seedling</tissue>
    </source>
</reference>
<keyword evidence="3" id="KW-1185">Reference proteome</keyword>
<dbReference type="Gramene" id="OMO52224">
    <property type="protein sequence ID" value="OMO52224"/>
    <property type="gene ID" value="CCACVL1_29300"/>
</dbReference>
<name>A0A1R3G2C4_COCAP</name>
<organism evidence="2 3">
    <name type="scientific">Corchorus capsularis</name>
    <name type="common">Jute</name>
    <dbReference type="NCBI Taxonomy" id="210143"/>
    <lineage>
        <taxon>Eukaryota</taxon>
        <taxon>Viridiplantae</taxon>
        <taxon>Streptophyta</taxon>
        <taxon>Embryophyta</taxon>
        <taxon>Tracheophyta</taxon>
        <taxon>Spermatophyta</taxon>
        <taxon>Magnoliopsida</taxon>
        <taxon>eudicotyledons</taxon>
        <taxon>Gunneridae</taxon>
        <taxon>Pentapetalae</taxon>
        <taxon>rosids</taxon>
        <taxon>malvids</taxon>
        <taxon>Malvales</taxon>
        <taxon>Malvaceae</taxon>
        <taxon>Grewioideae</taxon>
        <taxon>Apeibeae</taxon>
        <taxon>Corchorus</taxon>
    </lineage>
</organism>
<proteinExistence type="predicted"/>
<dbReference type="EMBL" id="AWWV01015538">
    <property type="protein sequence ID" value="OMO52224.1"/>
    <property type="molecule type" value="Genomic_DNA"/>
</dbReference>
<dbReference type="Proteomes" id="UP000188268">
    <property type="component" value="Unassembled WGS sequence"/>
</dbReference>
<sequence>MAAIISSPPAGTRCEIRISPS</sequence>
<evidence type="ECO:0000313" key="2">
    <source>
        <dbReference type="EMBL" id="OMO52224.1"/>
    </source>
</evidence>
<evidence type="ECO:0000313" key="3">
    <source>
        <dbReference type="Proteomes" id="UP000188268"/>
    </source>
</evidence>
<dbReference type="AlphaFoldDB" id="A0A1R3G2C4"/>
<protein>
    <submittedName>
        <fullName evidence="2">Uncharacterized protein</fullName>
    </submittedName>
</protein>
<evidence type="ECO:0000256" key="1">
    <source>
        <dbReference type="SAM" id="MobiDB-lite"/>
    </source>
</evidence>
<comment type="caution">
    <text evidence="2">The sequence shown here is derived from an EMBL/GenBank/DDBJ whole genome shotgun (WGS) entry which is preliminary data.</text>
</comment>